<sequence length="206" mass="23143">MKCTAAIVFALLLTFSASAQKKAPKGYTHAPALTITGDFNGDGKQDTLSQFVADSLGNKLDYILDTGDWDTTIPLYTRMHYYNEFTLNGSLIDINRQMGVGLLCLINLGNINSTKGDEVALVPFLKDYSNLNHCRIYSYCSGNWAEVFNFNINEMDFIYTGSVEPVFTAIPGRLEKQNGTWVYIDYMDWFEDPTIPMKPLKVPNCN</sequence>
<comment type="caution">
    <text evidence="2">The sequence shown here is derived from an EMBL/GenBank/DDBJ whole genome shotgun (WGS) entry which is preliminary data.</text>
</comment>
<feature type="signal peptide" evidence="1">
    <location>
        <begin position="1"/>
        <end position="19"/>
    </location>
</feature>
<dbReference type="EMBL" id="LIYD01000005">
    <property type="protein sequence ID" value="KOS07772.1"/>
    <property type="molecule type" value="Genomic_DNA"/>
</dbReference>
<dbReference type="PATRIC" id="fig|1202724.3.peg.3784"/>
<gene>
    <name evidence="2" type="ORF">AM493_18225</name>
</gene>
<evidence type="ECO:0000313" key="3">
    <source>
        <dbReference type="Proteomes" id="UP000037755"/>
    </source>
</evidence>
<evidence type="ECO:0000256" key="1">
    <source>
        <dbReference type="SAM" id="SignalP"/>
    </source>
</evidence>
<evidence type="ECO:0008006" key="4">
    <source>
        <dbReference type="Google" id="ProtNLM"/>
    </source>
</evidence>
<dbReference type="STRING" id="1202724.AM493_18225"/>
<evidence type="ECO:0000313" key="2">
    <source>
        <dbReference type="EMBL" id="KOS07772.1"/>
    </source>
</evidence>
<keyword evidence="1" id="KW-0732">Signal</keyword>
<dbReference type="OrthoDB" id="1365331at2"/>
<protein>
    <recommendedName>
        <fullName evidence="4">VCBS repeat-containing protein</fullName>
    </recommendedName>
</protein>
<name>A0A0N0RR18_9FLAO</name>
<dbReference type="RefSeq" id="WP_054409486.1">
    <property type="nucleotide sequence ID" value="NZ_FOYA01000002.1"/>
</dbReference>
<dbReference type="Proteomes" id="UP000037755">
    <property type="component" value="Unassembled WGS sequence"/>
</dbReference>
<feature type="chain" id="PRO_5005857655" description="VCBS repeat-containing protein" evidence="1">
    <location>
        <begin position="20"/>
        <end position="206"/>
    </location>
</feature>
<reference evidence="2 3" key="1">
    <citation type="submission" date="2015-08" db="EMBL/GenBank/DDBJ databases">
        <title>Whole genome sequence of Flavobacterium akiainvivens IK-1T, from decaying Wikstroemia oahuensis, an endemic Hawaiian shrub.</title>
        <authorList>
            <person name="Wan X."/>
            <person name="Hou S."/>
            <person name="Saito J."/>
            <person name="Donachie S."/>
        </authorList>
    </citation>
    <scope>NUCLEOTIDE SEQUENCE [LARGE SCALE GENOMIC DNA]</scope>
    <source>
        <strain evidence="2 3">IK-1</strain>
    </source>
</reference>
<keyword evidence="3" id="KW-1185">Reference proteome</keyword>
<proteinExistence type="predicted"/>
<organism evidence="2 3">
    <name type="scientific">Flavobacterium akiainvivens</name>
    <dbReference type="NCBI Taxonomy" id="1202724"/>
    <lineage>
        <taxon>Bacteria</taxon>
        <taxon>Pseudomonadati</taxon>
        <taxon>Bacteroidota</taxon>
        <taxon>Flavobacteriia</taxon>
        <taxon>Flavobacteriales</taxon>
        <taxon>Flavobacteriaceae</taxon>
        <taxon>Flavobacterium</taxon>
    </lineage>
</organism>
<dbReference type="AlphaFoldDB" id="A0A0N0RR18"/>
<accession>A0A0N0RR18</accession>